<evidence type="ECO:0000256" key="5">
    <source>
        <dbReference type="ARBA" id="ARBA00023163"/>
    </source>
</evidence>
<evidence type="ECO:0000256" key="1">
    <source>
        <dbReference type="ARBA" id="ARBA00005230"/>
    </source>
</evidence>
<dbReference type="Proteomes" id="UP001549110">
    <property type="component" value="Unassembled WGS sequence"/>
</dbReference>
<evidence type="ECO:0000256" key="4">
    <source>
        <dbReference type="ARBA" id="ARBA00023015"/>
    </source>
</evidence>
<dbReference type="EMBL" id="JBEPLU010000001">
    <property type="protein sequence ID" value="MET3526762.1"/>
    <property type="molecule type" value="Genomic_DNA"/>
</dbReference>
<evidence type="ECO:0000256" key="3">
    <source>
        <dbReference type="ARBA" id="ARBA00022491"/>
    </source>
</evidence>
<keyword evidence="3" id="KW-0678">Repressor</keyword>
<comment type="caution">
    <text evidence="8">The sequence shown here is derived from an EMBL/GenBank/DDBJ whole genome shotgun (WGS) entry which is preliminary data.</text>
</comment>
<name>A0ABV2EIA9_9CAUL</name>
<reference evidence="8 9" key="1">
    <citation type="submission" date="2024-06" db="EMBL/GenBank/DDBJ databases">
        <title>Genomic Encyclopedia of Type Strains, Phase IV (KMG-IV): sequencing the most valuable type-strain genomes for metagenomic binning, comparative biology and taxonomic classification.</title>
        <authorList>
            <person name="Goeker M."/>
        </authorList>
    </citation>
    <scope>NUCLEOTIDE SEQUENCE [LARGE SCALE GENOMIC DNA]</scope>
    <source>
        <strain evidence="8 9">DSM 17809</strain>
    </source>
</reference>
<dbReference type="SUPFAM" id="SSF50118">
    <property type="entry name" value="Cell growth inhibitor/plasmid maintenance toxic component"/>
    <property type="match status" value="1"/>
</dbReference>
<keyword evidence="9" id="KW-1185">Reference proteome</keyword>
<keyword evidence="4" id="KW-0805">Transcription regulation</keyword>
<evidence type="ECO:0000313" key="9">
    <source>
        <dbReference type="Proteomes" id="UP001549110"/>
    </source>
</evidence>
<proteinExistence type="inferred from homology"/>
<dbReference type="InterPro" id="IPR011067">
    <property type="entry name" value="Plasmid_toxin/cell-grow_inhib"/>
</dbReference>
<dbReference type="RefSeq" id="WP_331928608.1">
    <property type="nucleotide sequence ID" value="NZ_JBEPLU010000001.1"/>
</dbReference>
<protein>
    <recommendedName>
        <fullName evidence="2">Toxin CcdB</fullName>
    </recommendedName>
    <alternativeName>
        <fullName evidence="7">Cytotoxic protein CcdB</fullName>
    </alternativeName>
    <alternativeName>
        <fullName evidence="6">Protein LetD</fullName>
    </alternativeName>
</protein>
<evidence type="ECO:0000313" key="8">
    <source>
        <dbReference type="EMBL" id="MET3526762.1"/>
    </source>
</evidence>
<evidence type="ECO:0000256" key="2">
    <source>
        <dbReference type="ARBA" id="ARBA00015075"/>
    </source>
</evidence>
<keyword evidence="5" id="KW-0804">Transcription</keyword>
<sequence length="99" mass="10761">MKNGVYRLPSGVLVVDVQSDLLHPTNTRVVIPLIAAIDLPAQPLRLTPCFEVEGQKVMLLPLQMAAVPLRELGRQPVRMLTEEEAYAVSGALGVLFEGV</sequence>
<comment type="similarity">
    <text evidence="1">Belongs to the CcdB toxin family.</text>
</comment>
<evidence type="ECO:0000256" key="7">
    <source>
        <dbReference type="ARBA" id="ARBA00033135"/>
    </source>
</evidence>
<dbReference type="Pfam" id="PF01845">
    <property type="entry name" value="CcdB"/>
    <property type="match status" value="1"/>
</dbReference>
<dbReference type="InterPro" id="IPR002712">
    <property type="entry name" value="CcdB"/>
</dbReference>
<accession>A0ABV2EIA9</accession>
<organism evidence="8 9">
    <name type="scientific">Phenylobacterium koreense</name>
    <dbReference type="NCBI Taxonomy" id="266125"/>
    <lineage>
        <taxon>Bacteria</taxon>
        <taxon>Pseudomonadati</taxon>
        <taxon>Pseudomonadota</taxon>
        <taxon>Alphaproteobacteria</taxon>
        <taxon>Caulobacterales</taxon>
        <taxon>Caulobacteraceae</taxon>
        <taxon>Phenylobacterium</taxon>
    </lineage>
</organism>
<dbReference type="Gene3D" id="2.30.30.110">
    <property type="match status" value="1"/>
</dbReference>
<evidence type="ECO:0000256" key="6">
    <source>
        <dbReference type="ARBA" id="ARBA00029628"/>
    </source>
</evidence>
<gene>
    <name evidence="8" type="ORF">ABID41_001857</name>
</gene>